<sequence length="400" mass="43356">MTRPIGYFVHHQGRGHAERCAAVVNALPADQPVTVFCARSGIFPRFTRPVDLVTLPSLFEPTGAEDINDITTAPETVHCAPLGWPGIREAMATMAQWFATARPILMISDVSAEVAQLARLCSVPHVKVLQHGLRDDPGHQAAYDGAVGLLCPAARALAQEDWSPRHLAKTHFVGGLGVDVRRPDPSARQKARATLGVQDDQRMVLVMSGGGGTGFASAPLGIAARAMPDVAWRTIGRIDEDWHATEPGNLIHHGWVDNAQEFLAAADLVIASTGNTTCHQILASETPWLAIPEWRYFDEQVEKARVLHLAGAAHMMPHFPASVGQWRDAIDRTLGTHDPARQRALVDEKAAPKTARWLCGLIEQLTPNTPVTTGEYNEYPSEHPASETTDRQRLDAGAGA</sequence>
<protein>
    <recommendedName>
        <fullName evidence="2">Glycosyl transferase family 28 C-terminal domain-containing protein</fullName>
    </recommendedName>
</protein>
<reference evidence="3 4" key="1">
    <citation type="submission" date="2018-04" db="EMBL/GenBank/DDBJ databases">
        <title>Pelagivirga bohaiensis gen. nov., sp. nov., a bacterium isolated from the Bohai Sea.</title>
        <authorList>
            <person name="Ji X."/>
        </authorList>
    </citation>
    <scope>NUCLEOTIDE SEQUENCE [LARGE SCALE GENOMIC DNA]</scope>
    <source>
        <strain evidence="3 4">BH-SD16</strain>
    </source>
</reference>
<dbReference type="PANTHER" id="PTHR21015:SF22">
    <property type="entry name" value="GLYCOSYLTRANSFERASE"/>
    <property type="match status" value="1"/>
</dbReference>
<dbReference type="InterPro" id="IPR007235">
    <property type="entry name" value="Glyco_trans_28_C"/>
</dbReference>
<dbReference type="OrthoDB" id="9809594at2"/>
<dbReference type="AlphaFoldDB" id="A0A2T7FUN7"/>
<feature type="domain" description="Glycosyl transferase family 28 C-terminal" evidence="2">
    <location>
        <begin position="255"/>
        <end position="317"/>
    </location>
</feature>
<evidence type="ECO:0000313" key="3">
    <source>
        <dbReference type="EMBL" id="PVA05873.1"/>
    </source>
</evidence>
<dbReference type="Gene3D" id="3.40.50.2000">
    <property type="entry name" value="Glycogen Phosphorylase B"/>
    <property type="match status" value="1"/>
</dbReference>
<dbReference type="Proteomes" id="UP000244817">
    <property type="component" value="Unassembled WGS sequence"/>
</dbReference>
<comment type="caution">
    <text evidence="3">The sequence shown here is derived from an EMBL/GenBank/DDBJ whole genome shotgun (WGS) entry which is preliminary data.</text>
</comment>
<organism evidence="3 4">
    <name type="scientific">Thalassorhabdomicrobium marinisediminis</name>
    <dbReference type="NCBI Taxonomy" id="2170577"/>
    <lineage>
        <taxon>Bacteria</taxon>
        <taxon>Pseudomonadati</taxon>
        <taxon>Pseudomonadota</taxon>
        <taxon>Alphaproteobacteria</taxon>
        <taxon>Rhodobacterales</taxon>
        <taxon>Paracoccaceae</taxon>
        <taxon>Thalassorhabdomicrobium</taxon>
    </lineage>
</organism>
<accession>A0A2T7FUN7</accession>
<evidence type="ECO:0000256" key="1">
    <source>
        <dbReference type="SAM" id="MobiDB-lite"/>
    </source>
</evidence>
<feature type="region of interest" description="Disordered" evidence="1">
    <location>
        <begin position="369"/>
        <end position="400"/>
    </location>
</feature>
<dbReference type="Pfam" id="PF04101">
    <property type="entry name" value="Glyco_tran_28_C"/>
    <property type="match status" value="1"/>
</dbReference>
<dbReference type="PANTHER" id="PTHR21015">
    <property type="entry name" value="UDP-N-ACETYLGLUCOSAMINE--N-ACETYLMURAMYL-(PENTAPEPTIDE) PYROPHOSPHORYL-UNDECAPRENOL N-ACETYLGLUCOSAMINE TRANSFERASE 1"/>
    <property type="match status" value="1"/>
</dbReference>
<gene>
    <name evidence="3" type="ORF">DC363_13740</name>
</gene>
<name>A0A2T7FUN7_9RHOB</name>
<keyword evidence="4" id="KW-1185">Reference proteome</keyword>
<dbReference type="EMBL" id="QCYG01000008">
    <property type="protein sequence ID" value="PVA05873.1"/>
    <property type="molecule type" value="Genomic_DNA"/>
</dbReference>
<proteinExistence type="predicted"/>
<dbReference type="GO" id="GO:0016758">
    <property type="term" value="F:hexosyltransferase activity"/>
    <property type="evidence" value="ECO:0007669"/>
    <property type="project" value="InterPro"/>
</dbReference>
<feature type="compositionally biased region" description="Basic and acidic residues" evidence="1">
    <location>
        <begin position="380"/>
        <end position="394"/>
    </location>
</feature>
<evidence type="ECO:0000313" key="4">
    <source>
        <dbReference type="Proteomes" id="UP000244817"/>
    </source>
</evidence>
<dbReference type="SUPFAM" id="SSF53756">
    <property type="entry name" value="UDP-Glycosyltransferase/glycogen phosphorylase"/>
    <property type="match status" value="1"/>
</dbReference>
<dbReference type="RefSeq" id="WP_108641725.1">
    <property type="nucleotide sequence ID" value="NZ_QCYG01000008.1"/>
</dbReference>
<evidence type="ECO:0000259" key="2">
    <source>
        <dbReference type="Pfam" id="PF04101"/>
    </source>
</evidence>